<reference evidence="1 2" key="1">
    <citation type="journal article" date="2013" name="Genome Announc.">
        <title>The Draft Genome Sequence of Sphingomonas paucimobilis Strain HER1398 (Proteobacteria), Host to the Giant PAU Phage, Indicates That It Is a Member of the Genus Sphingobacterium (Bacteroidetes).</title>
        <authorList>
            <person name="White R.A.III."/>
            <person name="Suttle C.A."/>
        </authorList>
    </citation>
    <scope>NUCLEOTIDE SEQUENCE [LARGE SCALE GENOMIC DNA]</scope>
    <source>
        <strain evidence="1 2">HER1398</strain>
    </source>
</reference>
<evidence type="ECO:0008006" key="3">
    <source>
        <dbReference type="Google" id="ProtNLM"/>
    </source>
</evidence>
<dbReference type="Proteomes" id="UP000016584">
    <property type="component" value="Unassembled WGS sequence"/>
</dbReference>
<comment type="caution">
    <text evidence="1">The sequence shown here is derived from an EMBL/GenBank/DDBJ whole genome shotgun (WGS) entry which is preliminary data.</text>
</comment>
<organism evidence="1 2">
    <name type="scientific">Sphingobacterium paucimobilis HER1398</name>
    <dbReference type="NCBI Taxonomy" id="1346330"/>
    <lineage>
        <taxon>Bacteria</taxon>
        <taxon>Pseudomonadati</taxon>
        <taxon>Bacteroidota</taxon>
        <taxon>Sphingobacteriia</taxon>
        <taxon>Sphingobacteriales</taxon>
        <taxon>Sphingobacteriaceae</taxon>
        <taxon>Sphingobacterium</taxon>
    </lineage>
</organism>
<dbReference type="STRING" id="1346330.M472_09240"/>
<sequence length="92" mass="10770">MEDHLIRLYLTVKRMLDLLENISGNTDRLAGKSQSKVYFKNDVMNVLGISESTYKRYVKQGKLKPARIGSMDIYQEEHLQPIIAELRRRGRM</sequence>
<protein>
    <recommendedName>
        <fullName evidence="3">Helix-turn-helix domain-containing protein</fullName>
    </recommendedName>
</protein>
<evidence type="ECO:0000313" key="1">
    <source>
        <dbReference type="EMBL" id="ERJ58955.1"/>
    </source>
</evidence>
<proteinExistence type="predicted"/>
<dbReference type="EMBL" id="ATDL01000015">
    <property type="protein sequence ID" value="ERJ58955.1"/>
    <property type="molecule type" value="Genomic_DNA"/>
</dbReference>
<evidence type="ECO:0000313" key="2">
    <source>
        <dbReference type="Proteomes" id="UP000016584"/>
    </source>
</evidence>
<dbReference type="OrthoDB" id="708674at2"/>
<accession>U2HUJ9</accession>
<name>U2HUJ9_9SPHI</name>
<keyword evidence="2" id="KW-1185">Reference proteome</keyword>
<gene>
    <name evidence="1" type="ORF">M472_09240</name>
</gene>
<dbReference type="AlphaFoldDB" id="U2HUJ9"/>
<dbReference type="InterPro" id="IPR009061">
    <property type="entry name" value="DNA-bd_dom_put_sf"/>
</dbReference>
<dbReference type="SUPFAM" id="SSF46955">
    <property type="entry name" value="Putative DNA-binding domain"/>
    <property type="match status" value="1"/>
</dbReference>
<dbReference type="PATRIC" id="fig|1346330.5.peg.2288"/>
<dbReference type="RefSeq" id="WP_021070448.1">
    <property type="nucleotide sequence ID" value="NZ_ATDL01000015.1"/>
</dbReference>